<evidence type="ECO:0000313" key="17">
    <source>
        <dbReference type="Proteomes" id="UP000236724"/>
    </source>
</evidence>
<evidence type="ECO:0000256" key="3">
    <source>
        <dbReference type="ARBA" id="ARBA00022448"/>
    </source>
</evidence>
<dbReference type="Proteomes" id="UP000236724">
    <property type="component" value="Unassembled WGS sequence"/>
</dbReference>
<dbReference type="InterPro" id="IPR000531">
    <property type="entry name" value="Beta-barrel_TonB"/>
</dbReference>
<dbReference type="OrthoDB" id="9758929at2"/>
<keyword evidence="4 11" id="KW-1134">Transmembrane beta strand</keyword>
<keyword evidence="13" id="KW-1133">Transmembrane helix</keyword>
<dbReference type="RefSeq" id="WP_103922446.1">
    <property type="nucleotide sequence ID" value="NZ_FMSV02000557.1"/>
</dbReference>
<sequence length="649" mass="73626">MTQSKTIIFIFVAILSYFFSLNIAAEEHGVLSIEELMDMEVTSVSKKPQSITQSAASVFVITREDIRRSGATSVPEALRLAPGINVGRIDASRWAVSIRGNVDRFANKLLVMLDGRTLYTPLFAGVMWETQDLLLEEIERIEVIRGPGSAVWGANAVNGVINIITRHAGDSQGTMLAATAGTEERGILALRHGMAFSEDNFLRLSAKLHRVDESLNLQEASADDGAHSLRLSSRWDTLIHGDQVSLNANYYRGSSQSREAFNLLAPPWKTLGLVKESYDGAAVSGSWQHVGIDGATMKLTGFLDYTHANLPYIEDRRLTVDLEFQRHEARSGRHEWIWGGGYRNVADKVSVFTPTERTVKLYSIFFQDEIELQAERWKLILGGRLEHNDYTGFEFQPNARLLWHPKAGHGVWLSVSHATRTPSRAENDMWLRQATIPAQSAENPFPLPMEIIALGNQDLQSEVMDAFELGYRGQWSQHLSVEWVTFFHQYDQHVDFLWDGSTVNVLADRLQLPWFAQNITGKQQGKGMELSFDWRPVNNWRISSAYSYIDTELEHALHHWSLRVSHKPTPHTELDAWLKHVSTYKGVLPTPAYTTLDLRLAWRPWHNLELSLVGQNLLDKQHPEKESLFSQAEAIQIQRGVYLKSEWRF</sequence>
<dbReference type="GO" id="GO:0009279">
    <property type="term" value="C:cell outer membrane"/>
    <property type="evidence" value="ECO:0007669"/>
    <property type="project" value="UniProtKB-SubCell"/>
</dbReference>
<feature type="transmembrane region" description="Helical" evidence="13">
    <location>
        <begin position="7"/>
        <end position="25"/>
    </location>
</feature>
<evidence type="ECO:0000256" key="1">
    <source>
        <dbReference type="ARBA" id="ARBA00004571"/>
    </source>
</evidence>
<name>A0A1H6FIV0_9GAMM</name>
<evidence type="ECO:0000256" key="12">
    <source>
        <dbReference type="RuleBase" id="RU003357"/>
    </source>
</evidence>
<evidence type="ECO:0000259" key="14">
    <source>
        <dbReference type="Pfam" id="PF00593"/>
    </source>
</evidence>
<dbReference type="InterPro" id="IPR039426">
    <property type="entry name" value="TonB-dep_rcpt-like"/>
</dbReference>
<evidence type="ECO:0000256" key="13">
    <source>
        <dbReference type="SAM" id="Phobius"/>
    </source>
</evidence>
<dbReference type="EMBL" id="FMSV02000557">
    <property type="protein sequence ID" value="SEH08944.1"/>
    <property type="molecule type" value="Genomic_DNA"/>
</dbReference>
<evidence type="ECO:0000256" key="6">
    <source>
        <dbReference type="ARBA" id="ARBA00022729"/>
    </source>
</evidence>
<keyword evidence="5 11" id="KW-0812">Transmembrane</keyword>
<evidence type="ECO:0000256" key="7">
    <source>
        <dbReference type="ARBA" id="ARBA00023077"/>
    </source>
</evidence>
<accession>A0A1H6FIV0</accession>
<keyword evidence="6" id="KW-0732">Signal</keyword>
<gene>
    <name evidence="16" type="primary">cirA_11</name>
    <name evidence="16" type="ORF">MBHS_04837</name>
</gene>
<organism evidence="16 17">
    <name type="scientific">Candidatus Venteria ishoeyi</name>
    <dbReference type="NCBI Taxonomy" id="1899563"/>
    <lineage>
        <taxon>Bacteria</taxon>
        <taxon>Pseudomonadati</taxon>
        <taxon>Pseudomonadota</taxon>
        <taxon>Gammaproteobacteria</taxon>
        <taxon>Thiotrichales</taxon>
        <taxon>Thiotrichaceae</taxon>
        <taxon>Venteria</taxon>
    </lineage>
</organism>
<keyword evidence="10 11" id="KW-0998">Cell outer membrane</keyword>
<dbReference type="CDD" id="cd01347">
    <property type="entry name" value="ligand_gated_channel"/>
    <property type="match status" value="1"/>
</dbReference>
<dbReference type="Pfam" id="PF07715">
    <property type="entry name" value="Plug"/>
    <property type="match status" value="1"/>
</dbReference>
<dbReference type="GO" id="GO:0015344">
    <property type="term" value="F:siderophore uptake transmembrane transporter activity"/>
    <property type="evidence" value="ECO:0007669"/>
    <property type="project" value="TreeGrafter"/>
</dbReference>
<keyword evidence="7 12" id="KW-0798">TonB box</keyword>
<dbReference type="PANTHER" id="PTHR30069:SF29">
    <property type="entry name" value="HEMOGLOBIN AND HEMOGLOBIN-HAPTOGLOBIN-BINDING PROTEIN 1-RELATED"/>
    <property type="match status" value="1"/>
</dbReference>
<dbReference type="SUPFAM" id="SSF56935">
    <property type="entry name" value="Porins"/>
    <property type="match status" value="1"/>
</dbReference>
<keyword evidence="3 11" id="KW-0813">Transport</keyword>
<dbReference type="InterPro" id="IPR037066">
    <property type="entry name" value="Plug_dom_sf"/>
</dbReference>
<dbReference type="InterPro" id="IPR036942">
    <property type="entry name" value="Beta-barrel_TonB_sf"/>
</dbReference>
<comment type="subcellular location">
    <subcellularLocation>
        <location evidence="1 11">Cell outer membrane</location>
        <topology evidence="1 11">Multi-pass membrane protein</topology>
    </subcellularLocation>
</comment>
<evidence type="ECO:0000256" key="8">
    <source>
        <dbReference type="ARBA" id="ARBA00023136"/>
    </source>
</evidence>
<evidence type="ECO:0000313" key="16">
    <source>
        <dbReference type="EMBL" id="SEH08944.1"/>
    </source>
</evidence>
<dbReference type="PANTHER" id="PTHR30069">
    <property type="entry name" value="TONB-DEPENDENT OUTER MEMBRANE RECEPTOR"/>
    <property type="match status" value="1"/>
</dbReference>
<proteinExistence type="inferred from homology"/>
<evidence type="ECO:0000256" key="2">
    <source>
        <dbReference type="ARBA" id="ARBA00008143"/>
    </source>
</evidence>
<evidence type="ECO:0000256" key="11">
    <source>
        <dbReference type="PROSITE-ProRule" id="PRU01360"/>
    </source>
</evidence>
<comment type="similarity">
    <text evidence="2">Belongs to the TonB-dependent receptor family. Hemoglobin/haptoglobin binding protein subfamily.</text>
</comment>
<dbReference type="Pfam" id="PF00593">
    <property type="entry name" value="TonB_dep_Rec_b-barrel"/>
    <property type="match status" value="1"/>
</dbReference>
<keyword evidence="17" id="KW-1185">Reference proteome</keyword>
<dbReference type="InterPro" id="IPR012910">
    <property type="entry name" value="Plug_dom"/>
</dbReference>
<evidence type="ECO:0000256" key="5">
    <source>
        <dbReference type="ARBA" id="ARBA00022692"/>
    </source>
</evidence>
<dbReference type="AlphaFoldDB" id="A0A1H6FIV0"/>
<evidence type="ECO:0000256" key="4">
    <source>
        <dbReference type="ARBA" id="ARBA00022452"/>
    </source>
</evidence>
<dbReference type="Gene3D" id="2.40.170.20">
    <property type="entry name" value="TonB-dependent receptor, beta-barrel domain"/>
    <property type="match status" value="1"/>
</dbReference>
<reference evidence="16 17" key="1">
    <citation type="submission" date="2016-10" db="EMBL/GenBank/DDBJ databases">
        <authorList>
            <person name="de Groot N.N."/>
        </authorList>
    </citation>
    <scope>NUCLEOTIDE SEQUENCE [LARGE SCALE GENOMIC DNA]</scope>
    <source>
        <strain evidence="16">MBHS1</strain>
    </source>
</reference>
<keyword evidence="8 11" id="KW-0472">Membrane</keyword>
<evidence type="ECO:0000259" key="15">
    <source>
        <dbReference type="Pfam" id="PF07715"/>
    </source>
</evidence>
<dbReference type="Gene3D" id="2.170.130.10">
    <property type="entry name" value="TonB-dependent receptor, plug domain"/>
    <property type="match status" value="1"/>
</dbReference>
<evidence type="ECO:0000256" key="9">
    <source>
        <dbReference type="ARBA" id="ARBA00023170"/>
    </source>
</evidence>
<evidence type="ECO:0000256" key="10">
    <source>
        <dbReference type="ARBA" id="ARBA00023237"/>
    </source>
</evidence>
<dbReference type="GO" id="GO:0044718">
    <property type="term" value="P:siderophore transmembrane transport"/>
    <property type="evidence" value="ECO:0007669"/>
    <property type="project" value="TreeGrafter"/>
</dbReference>
<keyword evidence="9 16" id="KW-0675">Receptor</keyword>
<feature type="domain" description="TonB-dependent receptor-like beta-barrel" evidence="14">
    <location>
        <begin position="222"/>
        <end position="617"/>
    </location>
</feature>
<protein>
    <submittedName>
        <fullName evidence="16">Colicin I receptor</fullName>
    </submittedName>
</protein>
<dbReference type="PROSITE" id="PS52016">
    <property type="entry name" value="TONB_DEPENDENT_REC_3"/>
    <property type="match status" value="1"/>
</dbReference>
<feature type="domain" description="TonB-dependent receptor plug" evidence="15">
    <location>
        <begin position="53"/>
        <end position="160"/>
    </location>
</feature>